<feature type="transmembrane region" description="Helical" evidence="4">
    <location>
        <begin position="277"/>
        <end position="295"/>
    </location>
</feature>
<dbReference type="KEGG" id="msv:Mesil_1835"/>
<dbReference type="InterPro" id="IPR020846">
    <property type="entry name" value="MFS_dom"/>
</dbReference>
<dbReference type="RefSeq" id="WP_013158269.1">
    <property type="nucleotide sequence ID" value="NC_014212.1"/>
</dbReference>
<dbReference type="GO" id="GO:0022857">
    <property type="term" value="F:transmembrane transporter activity"/>
    <property type="evidence" value="ECO:0007669"/>
    <property type="project" value="InterPro"/>
</dbReference>
<feature type="transmembrane region" description="Helical" evidence="4">
    <location>
        <begin position="110"/>
        <end position="132"/>
    </location>
</feature>
<reference evidence="6 7" key="1">
    <citation type="journal article" date="2010" name="Stand. Genomic Sci.">
        <title>Complete genome sequence of Meiothermus silvanus type strain (VI-R2).</title>
        <authorList>
            <person name="Sikorski J."/>
            <person name="Tindall B.J."/>
            <person name="Lowry S."/>
            <person name="Lucas S."/>
            <person name="Nolan M."/>
            <person name="Copeland A."/>
            <person name="Glavina Del Rio T."/>
            <person name="Tice H."/>
            <person name="Cheng J.F."/>
            <person name="Han C."/>
            <person name="Pitluck S."/>
            <person name="Liolios K."/>
            <person name="Ivanova N."/>
            <person name="Mavromatis K."/>
            <person name="Mikhailova N."/>
            <person name="Pati A."/>
            <person name="Goodwin L."/>
            <person name="Chen A."/>
            <person name="Palaniappan K."/>
            <person name="Land M."/>
            <person name="Hauser L."/>
            <person name="Chang Y.J."/>
            <person name="Jeffries C.D."/>
            <person name="Rohde M."/>
            <person name="Goker M."/>
            <person name="Woyke T."/>
            <person name="Bristow J."/>
            <person name="Eisen J.A."/>
            <person name="Markowitz V."/>
            <person name="Hugenholtz P."/>
            <person name="Kyrpides N.C."/>
            <person name="Klenk H.P."/>
            <person name="Lapidus A."/>
        </authorList>
    </citation>
    <scope>NUCLEOTIDE SEQUENCE [LARGE SCALE GENOMIC DNA]</scope>
    <source>
        <strain evidence="7">ATCC 700542 / DSM 9946 / VI-R2</strain>
    </source>
</reference>
<dbReference type="Gene3D" id="1.20.1250.20">
    <property type="entry name" value="MFS general substrate transporter like domains"/>
    <property type="match status" value="2"/>
</dbReference>
<feature type="transmembrane region" description="Helical" evidence="4">
    <location>
        <begin position="245"/>
        <end position="265"/>
    </location>
</feature>
<feature type="transmembrane region" description="Helical" evidence="4">
    <location>
        <begin position="47"/>
        <end position="69"/>
    </location>
</feature>
<dbReference type="InterPro" id="IPR036259">
    <property type="entry name" value="MFS_trans_sf"/>
</dbReference>
<sequence>MRLRIARLLPWKITGLLPLLSFVLLLGLIEAVRSGFFAVYLPNFAKSSLGFSAAVWGASWTVHFLAESLFKGPGGYLVQRLGLGVATLIAGAAGLLALLLLPYISAPWMLWALTLLWGLSLSAVSPGLMTLSSRLARPGREGRALAYTTTLILPWAGVGFLLMAFLVPKDIGAAYTTLLIGQGLVILLSLPLLSFRERISLPKQEYYPWRQLVLFIPAAFGQTFAPAIISQLIQKFASNELGLGFLELGAVILVGGVVAFSSMGWLGRIPDRRGPKVPLIVGLSLMSATMLLVAQKPSFPQLLAIAALGGIGFALFVPSWNALVVRVLPQNNRAAVWGTLMMIEAWGTAAGPSVGGILWSTLGVTAPFYASAAAFLAVAVFYVFAVRREI</sequence>
<keyword evidence="1 4" id="KW-0812">Transmembrane</keyword>
<dbReference type="InterPro" id="IPR011701">
    <property type="entry name" value="MFS"/>
</dbReference>
<feature type="transmembrane region" description="Helical" evidence="4">
    <location>
        <begin position="213"/>
        <end position="233"/>
    </location>
</feature>
<feature type="transmembrane region" description="Helical" evidence="4">
    <location>
        <begin position="144"/>
        <end position="167"/>
    </location>
</feature>
<evidence type="ECO:0000313" key="6">
    <source>
        <dbReference type="EMBL" id="ADH63712.1"/>
    </source>
</evidence>
<dbReference type="EMBL" id="CP002042">
    <property type="protein sequence ID" value="ADH63712.1"/>
    <property type="molecule type" value="Genomic_DNA"/>
</dbReference>
<keyword evidence="2 4" id="KW-1133">Transmembrane helix</keyword>
<gene>
    <name evidence="6" type="ordered locus">Mesil_1835</name>
</gene>
<dbReference type="eggNOG" id="COG2814">
    <property type="taxonomic scope" value="Bacteria"/>
</dbReference>
<organism evidence="6 7">
    <name type="scientific">Allomeiothermus silvanus (strain ATCC 700542 / DSM 9946 / NBRC 106475 / NCIMB 13440 / VI-R2)</name>
    <name type="common">Thermus silvanus</name>
    <dbReference type="NCBI Taxonomy" id="526227"/>
    <lineage>
        <taxon>Bacteria</taxon>
        <taxon>Thermotogati</taxon>
        <taxon>Deinococcota</taxon>
        <taxon>Deinococci</taxon>
        <taxon>Thermales</taxon>
        <taxon>Thermaceae</taxon>
        <taxon>Allomeiothermus</taxon>
    </lineage>
</organism>
<dbReference type="AlphaFoldDB" id="D7BG09"/>
<evidence type="ECO:0000256" key="3">
    <source>
        <dbReference type="ARBA" id="ARBA00023136"/>
    </source>
</evidence>
<dbReference type="STRING" id="526227.Mesil_1835"/>
<feature type="transmembrane region" description="Helical" evidence="4">
    <location>
        <begin position="366"/>
        <end position="385"/>
    </location>
</feature>
<feature type="transmembrane region" description="Helical" evidence="4">
    <location>
        <begin position="335"/>
        <end position="360"/>
    </location>
</feature>
<accession>D7BG09</accession>
<feature type="domain" description="Major facilitator superfamily (MFS) profile" evidence="5">
    <location>
        <begin position="211"/>
        <end position="390"/>
    </location>
</feature>
<feature type="transmembrane region" description="Helical" evidence="4">
    <location>
        <begin position="173"/>
        <end position="193"/>
    </location>
</feature>
<dbReference type="PROSITE" id="PS50850">
    <property type="entry name" value="MFS"/>
    <property type="match status" value="1"/>
</dbReference>
<feature type="transmembrane region" description="Helical" evidence="4">
    <location>
        <begin position="81"/>
        <end position="104"/>
    </location>
</feature>
<dbReference type="OrthoDB" id="24958at2"/>
<keyword evidence="7" id="KW-1185">Reference proteome</keyword>
<protein>
    <submittedName>
        <fullName evidence="6">Major facilitator superfamily MFS_1</fullName>
    </submittedName>
</protein>
<evidence type="ECO:0000259" key="5">
    <source>
        <dbReference type="PROSITE" id="PS50850"/>
    </source>
</evidence>
<evidence type="ECO:0000313" key="7">
    <source>
        <dbReference type="Proteomes" id="UP000001916"/>
    </source>
</evidence>
<evidence type="ECO:0000256" key="2">
    <source>
        <dbReference type="ARBA" id="ARBA00022989"/>
    </source>
</evidence>
<evidence type="ECO:0000256" key="1">
    <source>
        <dbReference type="ARBA" id="ARBA00022692"/>
    </source>
</evidence>
<dbReference type="Proteomes" id="UP000001916">
    <property type="component" value="Chromosome"/>
</dbReference>
<evidence type="ECO:0000256" key="4">
    <source>
        <dbReference type="SAM" id="Phobius"/>
    </source>
</evidence>
<name>D7BG09_ALLS1</name>
<dbReference type="PANTHER" id="PTHR23518">
    <property type="entry name" value="C-METHYLTRANSFERASE"/>
    <property type="match status" value="1"/>
</dbReference>
<dbReference type="PANTHER" id="PTHR23518:SF2">
    <property type="entry name" value="MAJOR FACILITATOR SUPERFAMILY TRANSPORTER"/>
    <property type="match status" value="1"/>
</dbReference>
<feature type="transmembrane region" description="Helical" evidence="4">
    <location>
        <begin position="301"/>
        <end position="323"/>
    </location>
</feature>
<dbReference type="SUPFAM" id="SSF103473">
    <property type="entry name" value="MFS general substrate transporter"/>
    <property type="match status" value="1"/>
</dbReference>
<dbReference type="Pfam" id="PF07690">
    <property type="entry name" value="MFS_1"/>
    <property type="match status" value="1"/>
</dbReference>
<dbReference type="HOGENOM" id="CLU_054518_0_0_0"/>
<proteinExistence type="predicted"/>
<keyword evidence="3 4" id="KW-0472">Membrane</keyword>